<sequence>MKKLGEEMAIDQNKIIDTTLLAGRIMTEGGSEIYRVEDTMRRIVRKATGDDSEIFATITGVLLTMDSDDHTRFSQINRRGIDMEKINIVNELSRKFTDDQIDLNQLQAQLKKLDHELPNFPLWLRVLGAGLEGMFLMIIFTQTHDWFDMPLTLVAGAVGYLVAEILGSISRIRFVREFLGSLALGIVGIAGVRLGLGHDVNNVLIGAVMPLVPGVPITNALRDLIEGNLLAGIERGFEAALTVFAIACAIGTLFHYL</sequence>
<dbReference type="GO" id="GO:0005886">
    <property type="term" value="C:plasma membrane"/>
    <property type="evidence" value="ECO:0007669"/>
    <property type="project" value="UniProtKB-SubCell"/>
</dbReference>
<dbReference type="InterPro" id="IPR050539">
    <property type="entry name" value="ThrE_Dicarb/AminoAcid_Exp"/>
</dbReference>
<keyword evidence="3" id="KW-0812">Transmembrane</keyword>
<evidence type="ECO:0000313" key="9">
    <source>
        <dbReference type="Proteomes" id="UP000051992"/>
    </source>
</evidence>
<evidence type="ECO:0000256" key="4">
    <source>
        <dbReference type="ARBA" id="ARBA00022989"/>
    </source>
</evidence>
<dbReference type="GO" id="GO:0022857">
    <property type="term" value="F:transmembrane transporter activity"/>
    <property type="evidence" value="ECO:0007669"/>
    <property type="project" value="InterPro"/>
</dbReference>
<accession>A0A0R2H8Q4</accession>
<comment type="subcellular location">
    <subcellularLocation>
        <location evidence="1">Cell membrane</location>
        <topology evidence="1">Multi-pass membrane protein</topology>
    </subcellularLocation>
</comment>
<dbReference type="RefSeq" id="WP_057746889.1">
    <property type="nucleotide sequence ID" value="NZ_BJLU01000018.1"/>
</dbReference>
<dbReference type="GO" id="GO:0015744">
    <property type="term" value="P:succinate transport"/>
    <property type="evidence" value="ECO:0007669"/>
    <property type="project" value="TreeGrafter"/>
</dbReference>
<evidence type="ECO:0000313" key="8">
    <source>
        <dbReference type="EMBL" id="KRN46004.1"/>
    </source>
</evidence>
<evidence type="ECO:0000256" key="1">
    <source>
        <dbReference type="ARBA" id="ARBA00004651"/>
    </source>
</evidence>
<dbReference type="PANTHER" id="PTHR34390:SF2">
    <property type="entry name" value="SUCCINATE TRANSPORTER SUBUNIT YJJP-RELATED"/>
    <property type="match status" value="1"/>
</dbReference>
<dbReference type="PANTHER" id="PTHR34390">
    <property type="entry name" value="UPF0442 PROTEIN YJJB-RELATED"/>
    <property type="match status" value="1"/>
</dbReference>
<evidence type="ECO:0000259" key="7">
    <source>
        <dbReference type="Pfam" id="PF06738"/>
    </source>
</evidence>
<dbReference type="EMBL" id="JQBM01000004">
    <property type="protein sequence ID" value="KRN46004.1"/>
    <property type="molecule type" value="Genomic_DNA"/>
</dbReference>
<keyword evidence="2" id="KW-1003">Cell membrane</keyword>
<organism evidence="8 9">
    <name type="scientific">Weissella viridescens</name>
    <name type="common">Lactobacillus viridescens</name>
    <dbReference type="NCBI Taxonomy" id="1629"/>
    <lineage>
        <taxon>Bacteria</taxon>
        <taxon>Bacillati</taxon>
        <taxon>Bacillota</taxon>
        <taxon>Bacilli</taxon>
        <taxon>Lactobacillales</taxon>
        <taxon>Lactobacillaceae</taxon>
        <taxon>Weissella</taxon>
    </lineage>
</organism>
<comment type="caution">
    <text evidence="8">The sequence shown here is derived from an EMBL/GenBank/DDBJ whole genome shotgun (WGS) entry which is preliminary data.</text>
</comment>
<dbReference type="InterPro" id="IPR010619">
    <property type="entry name" value="ThrE-like_N"/>
</dbReference>
<dbReference type="PATRIC" id="fig|1629.5.peg.1362"/>
<evidence type="ECO:0000256" key="2">
    <source>
        <dbReference type="ARBA" id="ARBA00022475"/>
    </source>
</evidence>
<dbReference type="OrthoDB" id="9813917at2"/>
<evidence type="ECO:0000256" key="5">
    <source>
        <dbReference type="ARBA" id="ARBA00023136"/>
    </source>
</evidence>
<protein>
    <recommendedName>
        <fullName evidence="7">Threonine/serine exporter-like N-terminal domain-containing protein</fullName>
    </recommendedName>
</protein>
<comment type="similarity">
    <text evidence="6">Belongs to the ThrE exporter (TC 2.A.79) family.</text>
</comment>
<reference evidence="8 9" key="1">
    <citation type="journal article" date="2015" name="Genome Announc.">
        <title>Expanding the biotechnology potential of lactobacilli through comparative genomics of 213 strains and associated genera.</title>
        <authorList>
            <person name="Sun Z."/>
            <person name="Harris H.M."/>
            <person name="McCann A."/>
            <person name="Guo C."/>
            <person name="Argimon S."/>
            <person name="Zhang W."/>
            <person name="Yang X."/>
            <person name="Jeffery I.B."/>
            <person name="Cooney J.C."/>
            <person name="Kagawa T.F."/>
            <person name="Liu W."/>
            <person name="Song Y."/>
            <person name="Salvetti E."/>
            <person name="Wrobel A."/>
            <person name="Rasinkangas P."/>
            <person name="Parkhill J."/>
            <person name="Rea M.C."/>
            <person name="O'Sullivan O."/>
            <person name="Ritari J."/>
            <person name="Douillard F.P."/>
            <person name="Paul Ross R."/>
            <person name="Yang R."/>
            <person name="Briner A.E."/>
            <person name="Felis G.E."/>
            <person name="de Vos W.M."/>
            <person name="Barrangou R."/>
            <person name="Klaenhammer T.R."/>
            <person name="Caufield P.W."/>
            <person name="Cui Y."/>
            <person name="Zhang H."/>
            <person name="O'Toole P.W."/>
        </authorList>
    </citation>
    <scope>NUCLEOTIDE SEQUENCE [LARGE SCALE GENOMIC DNA]</scope>
    <source>
        <strain evidence="8 9">DSM 20410</strain>
    </source>
</reference>
<evidence type="ECO:0000256" key="3">
    <source>
        <dbReference type="ARBA" id="ARBA00022692"/>
    </source>
</evidence>
<dbReference type="AlphaFoldDB" id="A0A0R2H8Q4"/>
<dbReference type="Pfam" id="PF06738">
    <property type="entry name" value="ThrE"/>
    <property type="match status" value="1"/>
</dbReference>
<feature type="domain" description="Threonine/serine exporter-like N-terminal" evidence="7">
    <location>
        <begin position="18"/>
        <end position="252"/>
    </location>
</feature>
<keyword evidence="4" id="KW-1133">Transmembrane helix</keyword>
<name>A0A0R2H8Q4_WEIVI</name>
<gene>
    <name evidence="8" type="ORF">IV50_GL001348</name>
</gene>
<evidence type="ECO:0000256" key="6">
    <source>
        <dbReference type="ARBA" id="ARBA00034125"/>
    </source>
</evidence>
<proteinExistence type="inferred from homology"/>
<keyword evidence="9" id="KW-1185">Reference proteome</keyword>
<dbReference type="Proteomes" id="UP000051992">
    <property type="component" value="Unassembled WGS sequence"/>
</dbReference>
<keyword evidence="5" id="KW-0472">Membrane</keyword>